<dbReference type="Pfam" id="PF12874">
    <property type="entry name" value="zf-met"/>
    <property type="match status" value="3"/>
</dbReference>
<reference evidence="2" key="2">
    <citation type="submission" date="2015-02" db="UniProtKB">
        <authorList>
            <consortium name="EnsemblMetazoa"/>
        </authorList>
    </citation>
    <scope>IDENTIFICATION</scope>
</reference>
<name>T1IPM6_STRMM</name>
<dbReference type="Proteomes" id="UP000014500">
    <property type="component" value="Unassembled WGS sequence"/>
</dbReference>
<dbReference type="PANTHER" id="PTHR46786:SF1">
    <property type="entry name" value="ZINC FINGER MATRIN-TYPE PROTEIN 3"/>
    <property type="match status" value="1"/>
</dbReference>
<dbReference type="SUPFAM" id="SSF57667">
    <property type="entry name" value="beta-beta-alpha zinc fingers"/>
    <property type="match status" value="3"/>
</dbReference>
<dbReference type="PANTHER" id="PTHR46786">
    <property type="entry name" value="ZINC FINGER MATRIN-TYPE PROTEIN 3"/>
    <property type="match status" value="1"/>
</dbReference>
<dbReference type="AlphaFoldDB" id="T1IPM6"/>
<feature type="domain" description="C2H2-type" evidence="1">
    <location>
        <begin position="203"/>
        <end position="225"/>
    </location>
</feature>
<dbReference type="EnsemblMetazoa" id="SMAR002979-RA">
    <property type="protein sequence ID" value="SMAR002979-PA"/>
    <property type="gene ID" value="SMAR002979"/>
</dbReference>
<dbReference type="InterPro" id="IPR003604">
    <property type="entry name" value="Matrin/U1-like-C_Znf_C2H2"/>
</dbReference>
<keyword evidence="3" id="KW-1185">Reference proteome</keyword>
<proteinExistence type="predicted"/>
<dbReference type="PhylomeDB" id="T1IPM6"/>
<dbReference type="Gene3D" id="3.30.160.60">
    <property type="entry name" value="Classic Zinc Finger"/>
    <property type="match status" value="3"/>
</dbReference>
<accession>T1IPM6</accession>
<dbReference type="GO" id="GO:0008270">
    <property type="term" value="F:zinc ion binding"/>
    <property type="evidence" value="ECO:0007669"/>
    <property type="project" value="InterPro"/>
</dbReference>
<dbReference type="SMART" id="SM00451">
    <property type="entry name" value="ZnF_U1"/>
    <property type="match status" value="3"/>
</dbReference>
<dbReference type="GO" id="GO:0003676">
    <property type="term" value="F:nucleic acid binding"/>
    <property type="evidence" value="ECO:0007669"/>
    <property type="project" value="InterPro"/>
</dbReference>
<dbReference type="PROSITE" id="PS00028">
    <property type="entry name" value="ZINC_FINGER_C2H2_1"/>
    <property type="match status" value="2"/>
</dbReference>
<protein>
    <recommendedName>
        <fullName evidence="1">C2H2-type domain-containing protein</fullName>
    </recommendedName>
</protein>
<evidence type="ECO:0000313" key="3">
    <source>
        <dbReference type="Proteomes" id="UP000014500"/>
    </source>
</evidence>
<dbReference type="HOGENOM" id="CLU_866921_0_0_1"/>
<dbReference type="eggNOG" id="ENOG502S3W6">
    <property type="taxonomic scope" value="Eukaryota"/>
</dbReference>
<dbReference type="InterPro" id="IPR013087">
    <property type="entry name" value="Znf_C2H2_type"/>
</dbReference>
<dbReference type="InterPro" id="IPR036236">
    <property type="entry name" value="Znf_C2H2_sf"/>
</dbReference>
<sequence length="321" mass="36343">MVAMLADKGLKMAIRPPDFTCVFPLNYHIPRLTSAGPRQSCPPPPPPPPPLPPVPGAFSHGVIPPYMPRPFKRETQIPVKKRKYCEYVETQIKPTVFLNEMQVPDATVVNKLVVHSKSLVVTNYCEEELRVPCELMQPLYCKLCGTQLNGSLQASSHYEGKNHKKKEKQYIEKLKKDQGIPIHPINGKIEKEKKELKEEDLYCKLCDVAFNSDVQARQHYSGRNHIRRIQGEGPCSKGFFNQTTGKWQRQLPPAPINPPKKGQTKTKQKFICTVCNTTMTSQLQLDSHLVGTKHKSKIAVQERQMEGFRGPWTTSYNTATG</sequence>
<evidence type="ECO:0000259" key="1">
    <source>
        <dbReference type="PROSITE" id="PS00028"/>
    </source>
</evidence>
<organism evidence="2 3">
    <name type="scientific">Strigamia maritima</name>
    <name type="common">European centipede</name>
    <name type="synonym">Geophilus maritimus</name>
    <dbReference type="NCBI Taxonomy" id="126957"/>
    <lineage>
        <taxon>Eukaryota</taxon>
        <taxon>Metazoa</taxon>
        <taxon>Ecdysozoa</taxon>
        <taxon>Arthropoda</taxon>
        <taxon>Myriapoda</taxon>
        <taxon>Chilopoda</taxon>
        <taxon>Pleurostigmophora</taxon>
        <taxon>Geophilomorpha</taxon>
        <taxon>Linotaeniidae</taxon>
        <taxon>Strigamia</taxon>
    </lineage>
</organism>
<dbReference type="InterPro" id="IPR052644">
    <property type="entry name" value="ZMAT3"/>
</dbReference>
<feature type="domain" description="C2H2-type" evidence="1">
    <location>
        <begin position="272"/>
        <end position="294"/>
    </location>
</feature>
<dbReference type="SMART" id="SM00355">
    <property type="entry name" value="ZnF_C2H2"/>
    <property type="match status" value="3"/>
</dbReference>
<evidence type="ECO:0000313" key="2">
    <source>
        <dbReference type="EnsemblMetazoa" id="SMAR002979-PA"/>
    </source>
</evidence>
<dbReference type="EMBL" id="JH431264">
    <property type="status" value="NOT_ANNOTATED_CDS"/>
    <property type="molecule type" value="Genomic_DNA"/>
</dbReference>
<reference evidence="3" key="1">
    <citation type="submission" date="2011-05" db="EMBL/GenBank/DDBJ databases">
        <authorList>
            <person name="Richards S.R."/>
            <person name="Qu J."/>
            <person name="Jiang H."/>
            <person name="Jhangiani S.N."/>
            <person name="Agravi P."/>
            <person name="Goodspeed R."/>
            <person name="Gross S."/>
            <person name="Mandapat C."/>
            <person name="Jackson L."/>
            <person name="Mathew T."/>
            <person name="Pu L."/>
            <person name="Thornton R."/>
            <person name="Saada N."/>
            <person name="Wilczek-Boney K.B."/>
            <person name="Lee S."/>
            <person name="Kovar C."/>
            <person name="Wu Y."/>
            <person name="Scherer S.E."/>
            <person name="Worley K.C."/>
            <person name="Muzny D.M."/>
            <person name="Gibbs R."/>
        </authorList>
    </citation>
    <scope>NUCLEOTIDE SEQUENCE</scope>
    <source>
        <strain evidence="3">Brora</strain>
    </source>
</reference>